<dbReference type="AlphaFoldDB" id="A0AAN1X9B1"/>
<dbReference type="RefSeq" id="WP_237248227.1">
    <property type="nucleotide sequence ID" value="NZ_AP023423.1"/>
</dbReference>
<sequence>MVEARVPPFVVSGCLHRALGPLVKVEFADGLVLRFTPVEASSLSFALAAVRCGISPEREIYLSPIASDAAFVGAVRDGGIGIAVRTGTLELDWPGAGRLADALAAAIGQG</sequence>
<dbReference type="EMBL" id="AP023423">
    <property type="protein sequence ID" value="BCK87091.1"/>
    <property type="molecule type" value="Genomic_DNA"/>
</dbReference>
<name>A0AAN1X9B1_9PROT</name>
<evidence type="ECO:0000313" key="1">
    <source>
        <dbReference type="EMBL" id="BCK87091.1"/>
    </source>
</evidence>
<dbReference type="Proteomes" id="UP001320326">
    <property type="component" value="Chromosome"/>
</dbReference>
<dbReference type="KEGG" id="seme:MIZ01_0861"/>
<organism evidence="1 2">
    <name type="scientific">Sideroxyarcus emersonii</name>
    <dbReference type="NCBI Taxonomy" id="2764705"/>
    <lineage>
        <taxon>Bacteria</taxon>
        <taxon>Pseudomonadati</taxon>
        <taxon>Pseudomonadota</taxon>
        <taxon>Betaproteobacteria</taxon>
        <taxon>Nitrosomonadales</taxon>
        <taxon>Gallionellaceae</taxon>
        <taxon>Sideroxyarcus</taxon>
    </lineage>
</organism>
<proteinExistence type="predicted"/>
<reference evidence="1 2" key="1">
    <citation type="journal article" date="2022" name="Int. J. Syst. Evol. Microbiol.">
        <title>&lt;i&gt;Sideroxyarcus emersonii&lt;/i&gt; gen. nov. sp. nov., a neutrophilic, microaerobic iron- and thiosulfate-oxidizing bacterium isolated from iron-rich wetland sediment.</title>
        <authorList>
            <person name="Kato S."/>
            <person name="Itoh T."/>
            <person name="Iino T."/>
            <person name="Ohkuma M."/>
        </authorList>
    </citation>
    <scope>NUCLEOTIDE SEQUENCE [LARGE SCALE GENOMIC DNA]</scope>
    <source>
        <strain evidence="1 2">MIZ01</strain>
    </source>
</reference>
<gene>
    <name evidence="1" type="ORF">MIZ01_0861</name>
</gene>
<evidence type="ECO:0000313" key="2">
    <source>
        <dbReference type="Proteomes" id="UP001320326"/>
    </source>
</evidence>
<accession>A0AAN1X9B1</accession>
<keyword evidence="2" id="KW-1185">Reference proteome</keyword>
<protein>
    <submittedName>
        <fullName evidence="1">Uncharacterized protein</fullName>
    </submittedName>
</protein>